<sequence>MEMLTTSQPSSSSFYADVVVRRAEITIPTLINRLSEETTQPIPMYMPNAGDMPRFPLDHMYRLRLSTTPAYLNSYGLYEECFYEDWFLPNLSIHGSSPHDPRLARPGQAYIRFFPFRSTHLPYPVIKSIPLDSPFYDQPLYVPQDYPVQSPTLSCIPLPNIPEYPIKEDLRNNAYGQDTQVPLVHDTPFQLNSSLLNDTSSLSLTCALGPVVQKINNHDHASTKNEVMDSPLHQEDLYKGYIQDLATRVTESLGYEGYNHPDFETVSNSSRSIGNDEYNDETDSSIPSLVPITPPSSPSSEFGQPSHNMDV</sequence>
<dbReference type="EMBL" id="SGPM01000433">
    <property type="protein sequence ID" value="THH21685.1"/>
    <property type="molecule type" value="Genomic_DNA"/>
</dbReference>
<comment type="caution">
    <text evidence="2">The sequence shown here is derived from an EMBL/GenBank/DDBJ whole genome shotgun (WGS) entry which is preliminary data.</text>
</comment>
<evidence type="ECO:0000313" key="2">
    <source>
        <dbReference type="EMBL" id="THH21685.1"/>
    </source>
</evidence>
<feature type="compositionally biased region" description="Polar residues" evidence="1">
    <location>
        <begin position="298"/>
        <end position="311"/>
    </location>
</feature>
<organism evidence="2 3">
    <name type="scientific">Antrodiella citrinella</name>
    <dbReference type="NCBI Taxonomy" id="2447956"/>
    <lineage>
        <taxon>Eukaryota</taxon>
        <taxon>Fungi</taxon>
        <taxon>Dikarya</taxon>
        <taxon>Basidiomycota</taxon>
        <taxon>Agaricomycotina</taxon>
        <taxon>Agaricomycetes</taxon>
        <taxon>Polyporales</taxon>
        <taxon>Steccherinaceae</taxon>
        <taxon>Antrodiella</taxon>
    </lineage>
</organism>
<dbReference type="Proteomes" id="UP000308730">
    <property type="component" value="Unassembled WGS sequence"/>
</dbReference>
<accession>A0A4S4M960</accession>
<dbReference type="AlphaFoldDB" id="A0A4S4M960"/>
<feature type="region of interest" description="Disordered" evidence="1">
    <location>
        <begin position="258"/>
        <end position="311"/>
    </location>
</feature>
<reference evidence="2 3" key="1">
    <citation type="submission" date="2019-02" db="EMBL/GenBank/DDBJ databases">
        <title>Genome sequencing of the rare red list fungi Antrodiella citrinella (Flaviporus citrinellus).</title>
        <authorList>
            <person name="Buettner E."/>
            <person name="Kellner H."/>
        </authorList>
    </citation>
    <scope>NUCLEOTIDE SEQUENCE [LARGE SCALE GENOMIC DNA]</scope>
    <source>
        <strain evidence="2 3">DSM 108506</strain>
    </source>
</reference>
<evidence type="ECO:0000313" key="3">
    <source>
        <dbReference type="Proteomes" id="UP000308730"/>
    </source>
</evidence>
<gene>
    <name evidence="2" type="ORF">EUX98_g8301</name>
</gene>
<name>A0A4S4M960_9APHY</name>
<protein>
    <submittedName>
        <fullName evidence="2">Uncharacterized protein</fullName>
    </submittedName>
</protein>
<proteinExistence type="predicted"/>
<evidence type="ECO:0000256" key="1">
    <source>
        <dbReference type="SAM" id="MobiDB-lite"/>
    </source>
</evidence>
<keyword evidence="3" id="KW-1185">Reference proteome</keyword>